<name>A0ABQ6I3Q4_9MICO</name>
<comment type="caution">
    <text evidence="2">The sequence shown here is derived from an EMBL/GenBank/DDBJ whole genome shotgun (WGS) entry which is preliminary data.</text>
</comment>
<evidence type="ECO:0000256" key="1">
    <source>
        <dbReference type="SAM" id="MobiDB-lite"/>
    </source>
</evidence>
<dbReference type="EMBL" id="BSUK01000001">
    <property type="protein sequence ID" value="GMA24599.1"/>
    <property type="molecule type" value="Genomic_DNA"/>
</dbReference>
<organism evidence="2 3">
    <name type="scientific">Luteimicrobium album</name>
    <dbReference type="NCBI Taxonomy" id="1054550"/>
    <lineage>
        <taxon>Bacteria</taxon>
        <taxon>Bacillati</taxon>
        <taxon>Actinomycetota</taxon>
        <taxon>Actinomycetes</taxon>
        <taxon>Micrococcales</taxon>
        <taxon>Luteimicrobium</taxon>
    </lineage>
</organism>
<evidence type="ECO:0000313" key="3">
    <source>
        <dbReference type="Proteomes" id="UP001157091"/>
    </source>
</evidence>
<feature type="region of interest" description="Disordered" evidence="1">
    <location>
        <begin position="72"/>
        <end position="107"/>
    </location>
</feature>
<accession>A0ABQ6I3Q4</accession>
<dbReference type="Proteomes" id="UP001157091">
    <property type="component" value="Unassembled WGS sequence"/>
</dbReference>
<evidence type="ECO:0000313" key="2">
    <source>
        <dbReference type="EMBL" id="GMA24599.1"/>
    </source>
</evidence>
<proteinExistence type="predicted"/>
<gene>
    <name evidence="2" type="ORF">GCM10025864_23580</name>
</gene>
<keyword evidence="3" id="KW-1185">Reference proteome</keyword>
<feature type="compositionally biased region" description="Basic residues" evidence="1">
    <location>
        <begin position="88"/>
        <end position="99"/>
    </location>
</feature>
<sequence>MLGPDVVVVQHPRLFLGEDDHPTGSVGETFEHVLLLTSGVRLRATGLTASTLVGPNELHAADLPVFATGGLATRPGTRAADVSDPTLRRRARRRPLRQHGRAEHRTG</sequence>
<protein>
    <submittedName>
        <fullName evidence="2">Uncharacterized protein</fullName>
    </submittedName>
</protein>
<reference evidence="3" key="1">
    <citation type="journal article" date="2019" name="Int. J. Syst. Evol. Microbiol.">
        <title>The Global Catalogue of Microorganisms (GCM) 10K type strain sequencing project: providing services to taxonomists for standard genome sequencing and annotation.</title>
        <authorList>
            <consortium name="The Broad Institute Genomics Platform"/>
            <consortium name="The Broad Institute Genome Sequencing Center for Infectious Disease"/>
            <person name="Wu L."/>
            <person name="Ma J."/>
        </authorList>
    </citation>
    <scope>NUCLEOTIDE SEQUENCE [LARGE SCALE GENOMIC DNA]</scope>
    <source>
        <strain evidence="3">NBRC 106348</strain>
    </source>
</reference>